<reference evidence="1 2" key="1">
    <citation type="journal article" date="2023" name="Science">
        <title>Complex scaffold remodeling in plant triterpene biosynthesis.</title>
        <authorList>
            <person name="De La Pena R."/>
            <person name="Hodgson H."/>
            <person name="Liu J.C."/>
            <person name="Stephenson M.J."/>
            <person name="Martin A.C."/>
            <person name="Owen C."/>
            <person name="Harkess A."/>
            <person name="Leebens-Mack J."/>
            <person name="Jimenez L.E."/>
            <person name="Osbourn A."/>
            <person name="Sattely E.S."/>
        </authorList>
    </citation>
    <scope>NUCLEOTIDE SEQUENCE [LARGE SCALE GENOMIC DNA]</scope>
    <source>
        <strain evidence="2">cv. JPN11</strain>
        <tissue evidence="1">Leaf</tissue>
    </source>
</reference>
<gene>
    <name evidence="1" type="ORF">OWV82_003286</name>
</gene>
<keyword evidence="1" id="KW-0418">Kinase</keyword>
<proteinExistence type="predicted"/>
<keyword evidence="2" id="KW-1185">Reference proteome</keyword>
<protein>
    <submittedName>
        <fullName evidence="1">Cyclin-dependent protein kinase</fullName>
    </submittedName>
</protein>
<sequence>MAPSARRTRSSTKSTTKAEAKTTKRPRRTQYKKKQKQQHVQQVKQHVQEQQHVEKAETMEDFVPSTSSTTTTTTTSSDFDQGTDHIPTSSNNSGCSTPRAERFRIPEIVTCPPAPKKQRVVNPNCSLRRTPIAFFAPPDLELFFFFALRDISV</sequence>
<keyword evidence="1" id="KW-0808">Transferase</keyword>
<name>A0ACC1YM95_MELAZ</name>
<dbReference type="Proteomes" id="UP001164539">
    <property type="component" value="Chromosome 2"/>
</dbReference>
<evidence type="ECO:0000313" key="1">
    <source>
        <dbReference type="EMBL" id="KAJ4724279.1"/>
    </source>
</evidence>
<accession>A0ACC1YM95</accession>
<organism evidence="1 2">
    <name type="scientific">Melia azedarach</name>
    <name type="common">Chinaberry tree</name>
    <dbReference type="NCBI Taxonomy" id="155640"/>
    <lineage>
        <taxon>Eukaryota</taxon>
        <taxon>Viridiplantae</taxon>
        <taxon>Streptophyta</taxon>
        <taxon>Embryophyta</taxon>
        <taxon>Tracheophyta</taxon>
        <taxon>Spermatophyta</taxon>
        <taxon>Magnoliopsida</taxon>
        <taxon>eudicotyledons</taxon>
        <taxon>Gunneridae</taxon>
        <taxon>Pentapetalae</taxon>
        <taxon>rosids</taxon>
        <taxon>malvids</taxon>
        <taxon>Sapindales</taxon>
        <taxon>Meliaceae</taxon>
        <taxon>Melia</taxon>
    </lineage>
</organism>
<dbReference type="EMBL" id="CM051395">
    <property type="protein sequence ID" value="KAJ4724279.1"/>
    <property type="molecule type" value="Genomic_DNA"/>
</dbReference>
<evidence type="ECO:0000313" key="2">
    <source>
        <dbReference type="Proteomes" id="UP001164539"/>
    </source>
</evidence>
<comment type="caution">
    <text evidence="1">The sequence shown here is derived from an EMBL/GenBank/DDBJ whole genome shotgun (WGS) entry which is preliminary data.</text>
</comment>